<dbReference type="Proteomes" id="UP000652761">
    <property type="component" value="Unassembled WGS sequence"/>
</dbReference>
<dbReference type="OrthoDB" id="448946at2759"/>
<gene>
    <name evidence="1" type="ORF">Taro_033018</name>
</gene>
<dbReference type="PANTHER" id="PTHR37203:SF3">
    <property type="entry name" value="SLR0975 PROTEIN"/>
    <property type="match status" value="1"/>
</dbReference>
<reference evidence="1" key="1">
    <citation type="submission" date="2017-07" db="EMBL/GenBank/DDBJ databases">
        <title>Taro Niue Genome Assembly and Annotation.</title>
        <authorList>
            <person name="Atibalentja N."/>
            <person name="Keating K."/>
            <person name="Fields C.J."/>
        </authorList>
    </citation>
    <scope>NUCLEOTIDE SEQUENCE</scope>
    <source>
        <strain evidence="1">Niue_2</strain>
        <tissue evidence="1">Leaf</tissue>
    </source>
</reference>
<comment type="caution">
    <text evidence="1">The sequence shown here is derived from an EMBL/GenBank/DDBJ whole genome shotgun (WGS) entry which is preliminary data.</text>
</comment>
<sequence>MGVPSVRGESLPNQWRFHRLWGTFLADVVIQMLGTDYARVLRAIYAFAQFCLESVNGDRKYERVYTRGFLLSFGHIVNLGSAPASAELLCKFINLRLGRVSSKKHIHLSTISAIPESCSTGGENICI</sequence>
<proteinExistence type="predicted"/>
<keyword evidence="2" id="KW-1185">Reference proteome</keyword>
<dbReference type="AlphaFoldDB" id="A0A843VU68"/>
<accession>A0A843VU68</accession>
<evidence type="ECO:0000313" key="1">
    <source>
        <dbReference type="EMBL" id="MQM00289.1"/>
    </source>
</evidence>
<evidence type="ECO:0000313" key="2">
    <source>
        <dbReference type="Proteomes" id="UP000652761"/>
    </source>
</evidence>
<protein>
    <submittedName>
        <fullName evidence="1">Uncharacterized protein</fullName>
    </submittedName>
</protein>
<dbReference type="EMBL" id="NMUH01002486">
    <property type="protein sequence ID" value="MQM00289.1"/>
    <property type="molecule type" value="Genomic_DNA"/>
</dbReference>
<name>A0A843VU68_COLES</name>
<organism evidence="1 2">
    <name type="scientific">Colocasia esculenta</name>
    <name type="common">Wild taro</name>
    <name type="synonym">Arum esculentum</name>
    <dbReference type="NCBI Taxonomy" id="4460"/>
    <lineage>
        <taxon>Eukaryota</taxon>
        <taxon>Viridiplantae</taxon>
        <taxon>Streptophyta</taxon>
        <taxon>Embryophyta</taxon>
        <taxon>Tracheophyta</taxon>
        <taxon>Spermatophyta</taxon>
        <taxon>Magnoliopsida</taxon>
        <taxon>Liliopsida</taxon>
        <taxon>Araceae</taxon>
        <taxon>Aroideae</taxon>
        <taxon>Colocasieae</taxon>
        <taxon>Colocasia</taxon>
    </lineage>
</organism>
<dbReference type="PANTHER" id="PTHR37203">
    <property type="match status" value="1"/>
</dbReference>